<evidence type="ECO:0000256" key="1">
    <source>
        <dbReference type="ARBA" id="ARBA00001966"/>
    </source>
</evidence>
<dbReference type="SUPFAM" id="SSF48150">
    <property type="entry name" value="DNA-glycosylase"/>
    <property type="match status" value="1"/>
</dbReference>
<evidence type="ECO:0000256" key="10">
    <source>
        <dbReference type="ARBA" id="ARBA00023239"/>
    </source>
</evidence>
<dbReference type="InterPro" id="IPR000445">
    <property type="entry name" value="HhH_motif"/>
</dbReference>
<dbReference type="SMART" id="SM00478">
    <property type="entry name" value="ENDO3c"/>
    <property type="match status" value="1"/>
</dbReference>
<evidence type="ECO:0000256" key="11">
    <source>
        <dbReference type="ARBA" id="ARBA00023295"/>
    </source>
</evidence>
<dbReference type="InterPro" id="IPR003265">
    <property type="entry name" value="HhH-GPD_domain"/>
</dbReference>
<evidence type="ECO:0000256" key="9">
    <source>
        <dbReference type="ARBA" id="ARBA00023204"/>
    </source>
</evidence>
<evidence type="ECO:0000256" key="4">
    <source>
        <dbReference type="ARBA" id="ARBA00022723"/>
    </source>
</evidence>
<dbReference type="CDD" id="cd00056">
    <property type="entry name" value="ENDO3c"/>
    <property type="match status" value="1"/>
</dbReference>
<accession>A0ABQ9DZB8</accession>
<dbReference type="InterPro" id="IPR023170">
    <property type="entry name" value="HhH_base_excis_C"/>
</dbReference>
<dbReference type="PROSITE" id="PS01155">
    <property type="entry name" value="ENDONUCLEASE_III_2"/>
    <property type="match status" value="1"/>
</dbReference>
<dbReference type="Pfam" id="PF00730">
    <property type="entry name" value="HhH-GPD"/>
    <property type="match status" value="1"/>
</dbReference>
<keyword evidence="3" id="KW-0004">4Fe-4S</keyword>
<keyword evidence="4" id="KW-0479">Metal-binding</keyword>
<dbReference type="Gene3D" id="1.10.340.30">
    <property type="entry name" value="Hypothetical protein, domain 2"/>
    <property type="match status" value="1"/>
</dbReference>
<dbReference type="PANTHER" id="PTHR43286:SF1">
    <property type="entry name" value="ENDONUCLEASE III-LIKE PROTEIN 1"/>
    <property type="match status" value="1"/>
</dbReference>
<dbReference type="EMBL" id="JARBDR010000923">
    <property type="protein sequence ID" value="KAJ8298357.1"/>
    <property type="molecule type" value="Genomic_DNA"/>
</dbReference>
<comment type="similarity">
    <text evidence="2">Belongs to the Nth/MutY family.</text>
</comment>
<dbReference type="InterPro" id="IPR004035">
    <property type="entry name" value="Endouclease-III_FeS-bd_BS"/>
</dbReference>
<evidence type="ECO:0000256" key="12">
    <source>
        <dbReference type="SAM" id="MobiDB-lite"/>
    </source>
</evidence>
<organism evidence="14 15">
    <name type="scientific">Tegillarca granosa</name>
    <name type="common">Malaysian cockle</name>
    <name type="synonym">Anadara granosa</name>
    <dbReference type="NCBI Taxonomy" id="220873"/>
    <lineage>
        <taxon>Eukaryota</taxon>
        <taxon>Metazoa</taxon>
        <taxon>Spiralia</taxon>
        <taxon>Lophotrochozoa</taxon>
        <taxon>Mollusca</taxon>
        <taxon>Bivalvia</taxon>
        <taxon>Autobranchia</taxon>
        <taxon>Pteriomorphia</taxon>
        <taxon>Arcoida</taxon>
        <taxon>Arcoidea</taxon>
        <taxon>Arcidae</taxon>
        <taxon>Tegillarca</taxon>
    </lineage>
</organism>
<dbReference type="PROSITE" id="PS00764">
    <property type="entry name" value="ENDONUCLEASE_III_1"/>
    <property type="match status" value="1"/>
</dbReference>
<evidence type="ECO:0000256" key="5">
    <source>
        <dbReference type="ARBA" id="ARBA00022763"/>
    </source>
</evidence>
<evidence type="ECO:0000259" key="13">
    <source>
        <dbReference type="SMART" id="SM00478"/>
    </source>
</evidence>
<comment type="caution">
    <text evidence="14">The sequence shown here is derived from an EMBL/GenBank/DDBJ whole genome shotgun (WGS) entry which is preliminary data.</text>
</comment>
<keyword evidence="6" id="KW-0378">Hydrolase</keyword>
<comment type="cofactor">
    <cofactor evidence="1">
        <name>[4Fe-4S] cluster</name>
        <dbReference type="ChEBI" id="CHEBI:49883"/>
    </cofactor>
</comment>
<keyword evidence="8" id="KW-0411">Iron-sulfur</keyword>
<evidence type="ECO:0000256" key="6">
    <source>
        <dbReference type="ARBA" id="ARBA00022801"/>
    </source>
</evidence>
<dbReference type="InterPro" id="IPR004036">
    <property type="entry name" value="Endonuclease-III-like_CS2"/>
</dbReference>
<keyword evidence="15" id="KW-1185">Reference proteome</keyword>
<proteinExistence type="inferred from homology"/>
<keyword evidence="11" id="KW-0326">Glycosidase</keyword>
<dbReference type="Pfam" id="PF00633">
    <property type="entry name" value="HHH"/>
    <property type="match status" value="1"/>
</dbReference>
<feature type="compositionally biased region" description="Basic and acidic residues" evidence="12">
    <location>
        <begin position="15"/>
        <end position="31"/>
    </location>
</feature>
<evidence type="ECO:0000313" key="15">
    <source>
        <dbReference type="Proteomes" id="UP001217089"/>
    </source>
</evidence>
<evidence type="ECO:0000256" key="7">
    <source>
        <dbReference type="ARBA" id="ARBA00023004"/>
    </source>
</evidence>
<keyword evidence="9" id="KW-0234">DNA repair</keyword>
<dbReference type="Gene3D" id="1.10.1670.10">
    <property type="entry name" value="Helix-hairpin-Helix base-excision DNA repair enzymes (C-terminal)"/>
    <property type="match status" value="1"/>
</dbReference>
<keyword evidence="5" id="KW-0227">DNA damage</keyword>
<feature type="compositionally biased region" description="Polar residues" evidence="12">
    <location>
        <begin position="1"/>
        <end position="11"/>
    </location>
</feature>
<evidence type="ECO:0000256" key="2">
    <source>
        <dbReference type="ARBA" id="ARBA00008343"/>
    </source>
</evidence>
<keyword evidence="7" id="KW-0408">Iron</keyword>
<gene>
    <name evidence="14" type="ORF">KUTeg_024888</name>
</gene>
<name>A0ABQ9DZB8_TEGGR</name>
<evidence type="ECO:0000256" key="3">
    <source>
        <dbReference type="ARBA" id="ARBA00022485"/>
    </source>
</evidence>
<feature type="region of interest" description="Disordered" evidence="12">
    <location>
        <begin position="1"/>
        <end position="63"/>
    </location>
</feature>
<evidence type="ECO:0000256" key="8">
    <source>
        <dbReference type="ARBA" id="ARBA00023014"/>
    </source>
</evidence>
<protein>
    <recommendedName>
        <fullName evidence="13">HhH-GPD domain-containing protein</fullName>
    </recommendedName>
</protein>
<reference evidence="14 15" key="1">
    <citation type="submission" date="2022-12" db="EMBL/GenBank/DDBJ databases">
        <title>Chromosome-level genome of Tegillarca granosa.</title>
        <authorList>
            <person name="Kim J."/>
        </authorList>
    </citation>
    <scope>NUCLEOTIDE SEQUENCE [LARGE SCALE GENOMIC DNA]</scope>
    <source>
        <strain evidence="14">Teg-2019</strain>
        <tissue evidence="14">Adductor muscle</tissue>
    </source>
</reference>
<dbReference type="InterPro" id="IPR011257">
    <property type="entry name" value="DNA_glycosylase"/>
</dbReference>
<keyword evidence="10" id="KW-0456">Lyase</keyword>
<evidence type="ECO:0000313" key="14">
    <source>
        <dbReference type="EMBL" id="KAJ8298357.1"/>
    </source>
</evidence>
<dbReference type="Proteomes" id="UP001217089">
    <property type="component" value="Unassembled WGS sequence"/>
</dbReference>
<sequence length="279" mass="32095">MIESSYFNTRATRSRLKENNTTEEVKIEPKKKSVASKLSQQKRKGEIKSADSQNGHIDERKEDKIKDTKKLKWEPALWREQIQNIYEMRKERNAPVDTMGCDVISDKDASPETRDEVTSAAMAKLRQHGCTIENILKTSDTKVKYIKNTSEILKNEYEGDIPRTVKDLCKLPGVGPKMAFLVMKCAWNEVLGIGVDTHVHRIANRLQWVKKPTKDPESTRKELEDWLPREYWQDINHLLVGFGQQTCLPLRPKCAGCLNKDICPVGKANLRYNKNVKVE</sequence>
<feature type="domain" description="HhH-GPD" evidence="13">
    <location>
        <begin position="109"/>
        <end position="245"/>
    </location>
</feature>
<feature type="non-terminal residue" evidence="14">
    <location>
        <position position="279"/>
    </location>
</feature>
<dbReference type="PANTHER" id="PTHR43286">
    <property type="entry name" value="ENDONUCLEASE III-LIKE PROTEIN 1"/>
    <property type="match status" value="1"/>
</dbReference>